<name>A0A7W7RM51_9ACTN</name>
<evidence type="ECO:0000313" key="1">
    <source>
        <dbReference type="EMBL" id="MBB4934519.1"/>
    </source>
</evidence>
<organism evidence="1 2">
    <name type="scientific">Lipingzhangella halophila</name>
    <dbReference type="NCBI Taxonomy" id="1783352"/>
    <lineage>
        <taxon>Bacteria</taxon>
        <taxon>Bacillati</taxon>
        <taxon>Actinomycetota</taxon>
        <taxon>Actinomycetes</taxon>
        <taxon>Streptosporangiales</taxon>
        <taxon>Nocardiopsidaceae</taxon>
        <taxon>Lipingzhangella</taxon>
    </lineage>
</organism>
<dbReference type="Gene3D" id="3.40.190.10">
    <property type="entry name" value="Periplasmic binding protein-like II"/>
    <property type="match status" value="1"/>
</dbReference>
<dbReference type="Proteomes" id="UP000523007">
    <property type="component" value="Unassembled WGS sequence"/>
</dbReference>
<sequence>MKGRARGARGVAAVVSSGALLVASGCGTTDDGEVELVIETFGTFGYEELLKEFEEDTGIAVEERVYGEVEDWNDQLTQNLAADDGLGDVVAIEEGILLDVMQTSDSFHDLNEYGAGDMEDSFLDWKWEMGHTPDGKLLGLGTDIGGMGICYRADLYEEAGLSTDREELSSQWETWDDFIEVGKEFEESDVDASFADTTSEFSNAIMRQSGDVMFFNKDDELIIEESEAVERAWDISGQMIENDLTAELEMWSDDWTAAIQEGAFATMPCPAWMLGQIEENAGEDNAGKWDVAEVPGNGGNWGGSWLGVPTQTEHPEEAAQLAQFLTSPEGHQGAWEARNNLPSSPETLESDAVQNHTNEYFSDAPVGEIYAEGALELEPVYFGLNHFPVQQATNAEALLSWEQGNADRDEAWAQAVEEAERIAE</sequence>
<dbReference type="InterPro" id="IPR006059">
    <property type="entry name" value="SBP"/>
</dbReference>
<dbReference type="AlphaFoldDB" id="A0A7W7RM51"/>
<keyword evidence="2" id="KW-1185">Reference proteome</keyword>
<dbReference type="PANTHER" id="PTHR43649:SF32">
    <property type="entry name" value="SUGAR BINDING SECRETED PROTEIN"/>
    <property type="match status" value="1"/>
</dbReference>
<dbReference type="RefSeq" id="WP_184582651.1">
    <property type="nucleotide sequence ID" value="NZ_JACHJT010000001.1"/>
</dbReference>
<dbReference type="Pfam" id="PF13416">
    <property type="entry name" value="SBP_bac_8"/>
    <property type="match status" value="1"/>
</dbReference>
<comment type="caution">
    <text evidence="1">The sequence shown here is derived from an EMBL/GenBank/DDBJ whole genome shotgun (WGS) entry which is preliminary data.</text>
</comment>
<dbReference type="EMBL" id="JACHJT010000001">
    <property type="protein sequence ID" value="MBB4934519.1"/>
    <property type="molecule type" value="Genomic_DNA"/>
</dbReference>
<dbReference type="SUPFAM" id="SSF53850">
    <property type="entry name" value="Periplasmic binding protein-like II"/>
    <property type="match status" value="1"/>
</dbReference>
<dbReference type="PANTHER" id="PTHR43649">
    <property type="entry name" value="ARABINOSE-BINDING PROTEIN-RELATED"/>
    <property type="match status" value="1"/>
</dbReference>
<accession>A0A7W7RM51</accession>
<protein>
    <submittedName>
        <fullName evidence="1">Cellobiose transport system substrate-binding protein</fullName>
    </submittedName>
</protein>
<proteinExistence type="predicted"/>
<dbReference type="PROSITE" id="PS51257">
    <property type="entry name" value="PROKAR_LIPOPROTEIN"/>
    <property type="match status" value="1"/>
</dbReference>
<dbReference type="InterPro" id="IPR050490">
    <property type="entry name" value="Bact_solute-bd_prot1"/>
</dbReference>
<reference evidence="1 2" key="1">
    <citation type="submission" date="2020-08" db="EMBL/GenBank/DDBJ databases">
        <title>Sequencing the genomes of 1000 actinobacteria strains.</title>
        <authorList>
            <person name="Klenk H.-P."/>
        </authorList>
    </citation>
    <scope>NUCLEOTIDE SEQUENCE [LARGE SCALE GENOMIC DNA]</scope>
    <source>
        <strain evidence="1 2">DSM 102030</strain>
    </source>
</reference>
<gene>
    <name evidence="1" type="ORF">F4561_005339</name>
</gene>
<evidence type="ECO:0000313" key="2">
    <source>
        <dbReference type="Proteomes" id="UP000523007"/>
    </source>
</evidence>